<dbReference type="EMBL" id="NSCM01000080">
    <property type="protein sequence ID" value="RAX06969.1"/>
    <property type="molecule type" value="Genomic_DNA"/>
</dbReference>
<protein>
    <submittedName>
        <fullName evidence="1">Uncharacterized protein</fullName>
    </submittedName>
</protein>
<proteinExistence type="predicted"/>
<sequence>MTIQLIPEKTEFRISTTDLETVYTESNGVKLRLDVQHIDDFKNDTYRDIEINFLVVAELRCITMNFFDINHQNYAIDGQEFTIDVIDFWEKYGYHPDSGFYQVNNSDILISKKSLYGPRNNLDLKHYLINGYDSHVEIIASKYEYRYL</sequence>
<reference evidence="1 2" key="1">
    <citation type="journal article" date="2018" name="Int. J. Syst. Evol. Microbiol.">
        <title>Whole-genome-based revisit of Photorhabdus phylogeny: proposal for the elevation of most Photorhabdus subspecies to the species level and description of one novel species Photorhabdus bodei sp. nov., and one novel subspecies Photorhabdus laumondii subsp. clarkei subsp. nov.</title>
        <authorList>
            <person name="Machado R.A.R."/>
            <person name="Wuthrich D."/>
            <person name="Kuhnert P."/>
            <person name="Arce C.C.M."/>
            <person name="Thonen L."/>
            <person name="Ruiz C."/>
            <person name="Zhang X."/>
            <person name="Robert C.A.M."/>
            <person name="Karimi J."/>
            <person name="Kamali S."/>
            <person name="Ma J."/>
            <person name="Bruggmann R."/>
            <person name="Erb M."/>
        </authorList>
    </citation>
    <scope>NUCLEOTIDE SEQUENCE [LARGE SCALE GENOMIC DNA]</scope>
    <source>
        <strain evidence="1 2">LJ24-63</strain>
    </source>
</reference>
<dbReference type="RefSeq" id="WP_112896911.1">
    <property type="nucleotide sequence ID" value="NZ_CAWNYH010000080.1"/>
</dbReference>
<dbReference type="AlphaFoldDB" id="A0A329WR20"/>
<dbReference type="GeneID" id="88808427"/>
<evidence type="ECO:0000313" key="1">
    <source>
        <dbReference type="EMBL" id="RAX06969.1"/>
    </source>
</evidence>
<dbReference type="Proteomes" id="UP000250919">
    <property type="component" value="Unassembled WGS sequence"/>
</dbReference>
<accession>A0A329WR20</accession>
<name>A0A329WR20_9GAMM</name>
<comment type="caution">
    <text evidence="1">The sequence shown here is derived from an EMBL/GenBank/DDBJ whole genome shotgun (WGS) entry which is preliminary data.</text>
</comment>
<evidence type="ECO:0000313" key="2">
    <source>
        <dbReference type="Proteomes" id="UP000250919"/>
    </source>
</evidence>
<gene>
    <name evidence="1" type="ORF">CKY02_21855</name>
</gene>
<organism evidence="1 2">
    <name type="scientific">Photorhabdus bodei</name>
    <dbReference type="NCBI Taxonomy" id="2029681"/>
    <lineage>
        <taxon>Bacteria</taxon>
        <taxon>Pseudomonadati</taxon>
        <taxon>Pseudomonadota</taxon>
        <taxon>Gammaproteobacteria</taxon>
        <taxon>Enterobacterales</taxon>
        <taxon>Morganellaceae</taxon>
        <taxon>Photorhabdus</taxon>
    </lineage>
</organism>